<dbReference type="Pfam" id="PF13236">
    <property type="entry name" value="CLU"/>
    <property type="match status" value="1"/>
</dbReference>
<dbReference type="InterPro" id="IPR023231">
    <property type="entry name" value="GSKIP_dom_sf"/>
</dbReference>
<dbReference type="InterPro" id="IPR028275">
    <property type="entry name" value="CLU_N"/>
</dbReference>
<dbReference type="InterPro" id="IPR025697">
    <property type="entry name" value="CLU_dom"/>
</dbReference>
<dbReference type="InterPro" id="IPR011990">
    <property type="entry name" value="TPR-like_helical_dom_sf"/>
</dbReference>
<dbReference type="GO" id="GO:0003729">
    <property type="term" value="F:mRNA binding"/>
    <property type="evidence" value="ECO:0007669"/>
    <property type="project" value="TreeGrafter"/>
</dbReference>
<evidence type="ECO:0000256" key="2">
    <source>
        <dbReference type="SAM" id="Coils"/>
    </source>
</evidence>
<reference evidence="5" key="1">
    <citation type="submission" date="2023-04" db="EMBL/GenBank/DDBJ databases">
        <title>Ambrosiozyma monospora NBRC 1965.</title>
        <authorList>
            <person name="Ichikawa N."/>
            <person name="Sato H."/>
            <person name="Tonouchi N."/>
        </authorList>
    </citation>
    <scope>NUCLEOTIDE SEQUENCE</scope>
    <source>
        <strain evidence="5">NBRC 1965</strain>
    </source>
</reference>
<feature type="region of interest" description="Disordered" evidence="3">
    <location>
        <begin position="296"/>
        <end position="339"/>
    </location>
</feature>
<accession>A0A9W7DGA0</accession>
<feature type="region of interest" description="Disordered" evidence="3">
    <location>
        <begin position="657"/>
        <end position="683"/>
    </location>
</feature>
<feature type="region of interest" description="Disordered" evidence="3">
    <location>
        <begin position="1155"/>
        <end position="1182"/>
    </location>
</feature>
<dbReference type="InterPro" id="IPR033646">
    <property type="entry name" value="CLU-central"/>
</dbReference>
<dbReference type="Pfam" id="PF15044">
    <property type="entry name" value="CLU_N"/>
    <property type="match status" value="1"/>
</dbReference>
<feature type="compositionally biased region" description="Basic residues" evidence="3">
    <location>
        <begin position="1499"/>
        <end position="1511"/>
    </location>
</feature>
<dbReference type="SUPFAM" id="SSF48452">
    <property type="entry name" value="TPR-like"/>
    <property type="match status" value="1"/>
</dbReference>
<feature type="region of interest" description="Disordered" evidence="3">
    <location>
        <begin position="1491"/>
        <end position="1511"/>
    </location>
</feature>
<feature type="compositionally biased region" description="Low complexity" evidence="3">
    <location>
        <begin position="1170"/>
        <end position="1182"/>
    </location>
</feature>
<dbReference type="CDD" id="cd15466">
    <property type="entry name" value="CLU-central"/>
    <property type="match status" value="1"/>
</dbReference>
<dbReference type="InterPro" id="IPR027523">
    <property type="entry name" value="CLU_prot"/>
</dbReference>
<dbReference type="Gene3D" id="1.25.40.10">
    <property type="entry name" value="Tetratricopeptide repeat domain"/>
    <property type="match status" value="1"/>
</dbReference>
<dbReference type="EMBL" id="BSXU01000065">
    <property type="protein sequence ID" value="GMG19127.1"/>
    <property type="molecule type" value="Genomic_DNA"/>
</dbReference>
<keyword evidence="1" id="KW-0963">Cytoplasm</keyword>
<evidence type="ECO:0000259" key="4">
    <source>
        <dbReference type="PROSITE" id="PS51823"/>
    </source>
</evidence>
<proteinExistence type="predicted"/>
<dbReference type="GO" id="GO:0048312">
    <property type="term" value="P:intracellular distribution of mitochondria"/>
    <property type="evidence" value="ECO:0007669"/>
    <property type="project" value="TreeGrafter"/>
</dbReference>
<dbReference type="PROSITE" id="PS51823">
    <property type="entry name" value="CLU"/>
    <property type="match status" value="1"/>
</dbReference>
<comment type="caution">
    <text evidence="5">The sequence shown here is derived from an EMBL/GenBank/DDBJ whole genome shotgun (WGS) entry which is preliminary data.</text>
</comment>
<organism evidence="5 6">
    <name type="scientific">Ambrosiozyma monospora</name>
    <name type="common">Yeast</name>
    <name type="synonym">Endomycopsis monosporus</name>
    <dbReference type="NCBI Taxonomy" id="43982"/>
    <lineage>
        <taxon>Eukaryota</taxon>
        <taxon>Fungi</taxon>
        <taxon>Dikarya</taxon>
        <taxon>Ascomycota</taxon>
        <taxon>Saccharomycotina</taxon>
        <taxon>Pichiomycetes</taxon>
        <taxon>Pichiales</taxon>
        <taxon>Pichiaceae</taxon>
        <taxon>Ambrosiozyma</taxon>
    </lineage>
</organism>
<keyword evidence="2" id="KW-0175">Coiled coil</keyword>
<gene>
    <name evidence="5" type="ORF">Amon01_000022600</name>
</gene>
<feature type="domain" description="Clu" evidence="4">
    <location>
        <begin position="497"/>
        <end position="768"/>
    </location>
</feature>
<dbReference type="SUPFAM" id="SSF103107">
    <property type="entry name" value="Hypothetical protein c14orf129, hspc210"/>
    <property type="match status" value="1"/>
</dbReference>
<evidence type="ECO:0000313" key="5">
    <source>
        <dbReference type="EMBL" id="GMG19127.1"/>
    </source>
</evidence>
<evidence type="ECO:0000256" key="1">
    <source>
        <dbReference type="ARBA" id="ARBA00022490"/>
    </source>
</evidence>
<evidence type="ECO:0000313" key="6">
    <source>
        <dbReference type="Proteomes" id="UP001165063"/>
    </source>
</evidence>
<sequence length="1511" mass="168816">MDFPAFINSHMIESTGVLASIMVGECNQELADSFLVFSFERNQFPIRLAYATTVHTSQSQSLARVVKMLSDRILLANWIYKIVEISNSVVTFSRCPKSQPMPVMTGKSSATQFFILSSTLSLGEGISSRCWGKTTSSSRDQLKHPSERQHNKRSRQQYQSCLKKPCHRNNLLNVKISIPDEEAPIDFPASVAESVADLKGTLHSIPSILHHTSYDIYFKNTKLSNEVVISELVEEGTETLNLSLKEAAYTAASAREHLSIVRKIAGLEASSVQGSYFDFSGVNAGASNFAELKLSAVKESEPEQESEEKAKSEEPVDEKKDEESKEESEKPKEIKLSDEEKQEVLDIVDQILEQTPDVSEFSANPPLNPSPALRSLHISSWSPPSIQRKLRGDLFYLQSQTLEGETFHITAHVSGFFVNNSSITRFDGSMKTVATANGKSTKLSRSHSLLTLLKSLSPKFTEQTEKNAELLSQYISETYSLPATTFLANPWLIKEESTPIPDLARSQEVLLKGGLEGADLHKNYNDDFQSLRSLPKTSLPERMMREKILTKTSYDFTVSAIQGAMAIARGELTPMNPNEEARQHIYLRNNIFYSIAIDASSIFEDAGGDEASRVCAAKDINAVNLLNRIDAKGVSHLLTTVVDFAGKRIVAQTPVPGLFSESPAEEEEASAEEGAESGAAPSKLQTTVVYGKSDDVNGSYLSADPEFVKKFKTIGQAFHIKEHNVWNEDGSNVVKVVTSMETKGMKGTDERDYIIELYRTTPLDIEFIEKNFDPSKEDSYPHKETSIRNEAVEEWYRRQATVLFKAEAEKLEKEKAAKEAKGEKVDEEERQTITIDDSLITLNPDCFSLPPAPTPELAKELEADQQKAREVSKFVTDVMIPEFVKELKDHEIFRPLDGRHLTSMMHSQGINMRYLGALASQVLEVKAEYLAELETKKSGIAKENVEYDDMRTKQTEAAVARVKATREAAEKGEPLPDYTEEEKKLEEEMTALHKSTNLSLVPVVQNLDCLYDVSVQEMIARATKHFLRYQISHLPIEIAPYVISHVHNALLGSHANKFPTEHELDPFLKEAYSHLDLSILDATAAGILKAIAHEVYIRFRFELQEDWADNIKTLPLMKEIARKVGIQWKERKYAFTFKELDEQIAAQTEALQAAESAAQEKKSKKKGKKNNNSNSNSTSQAVQTTTFVPEDVLALVPIVKNSIFGTTLAEEIWEGAKSLDSEEADTFTLLQEAATVYENVYGVIHPETAFFYEKLAQVYLDSGYTAQAVNLFRKATVILERTTGVDSHETLLVLTRLAQAELANGSYSNMLKIYRRVLNRWSLASDELHPSVINALGSISLLMQKLDLIGPSAAVLNKLVDLSSKAYGEDSQITAYFRYQVAQILYASKNFKNAEVEFDKALSIFKNNLGSKDRLTFTASLYSNNIKQYFMQTKRDEKDKISKEAKKFVAAQQRIQQLADAAVPAKSKKNNVIIQDPTFSDKSVDDIMKFIEGSTPSKSSKKKGGKKKGKK</sequence>
<keyword evidence="6" id="KW-1185">Reference proteome</keyword>
<dbReference type="GO" id="GO:0005737">
    <property type="term" value="C:cytoplasm"/>
    <property type="evidence" value="ECO:0007669"/>
    <property type="project" value="TreeGrafter"/>
</dbReference>
<feature type="coiled-coil region" evidence="2">
    <location>
        <begin position="801"/>
        <end position="831"/>
    </location>
</feature>
<feature type="compositionally biased region" description="Acidic residues" evidence="3">
    <location>
        <begin position="663"/>
        <end position="675"/>
    </location>
</feature>
<protein>
    <submittedName>
        <fullName evidence="5">Unnamed protein product</fullName>
    </submittedName>
</protein>
<dbReference type="PANTHER" id="PTHR12601:SF6">
    <property type="entry name" value="CLUSTERED MITOCHONDRIA PROTEIN HOMOLOG"/>
    <property type="match status" value="1"/>
</dbReference>
<dbReference type="Proteomes" id="UP001165063">
    <property type="component" value="Unassembled WGS sequence"/>
</dbReference>
<dbReference type="Pfam" id="PF12807">
    <property type="entry name" value="eIF3_p135"/>
    <property type="match status" value="1"/>
</dbReference>
<name>A0A9W7DGA0_AMBMO</name>
<evidence type="ECO:0000256" key="3">
    <source>
        <dbReference type="SAM" id="MobiDB-lite"/>
    </source>
</evidence>
<dbReference type="OrthoDB" id="1414216at2759"/>
<feature type="compositionally biased region" description="Basic and acidic residues" evidence="3">
    <location>
        <begin position="140"/>
        <end position="149"/>
    </location>
</feature>
<dbReference type="PANTHER" id="PTHR12601">
    <property type="entry name" value="EUKARYOTIC TRANSLATION INITIATION FACTOR 3 SUBUNIT EIF-3"/>
    <property type="match status" value="1"/>
</dbReference>
<feature type="region of interest" description="Disordered" evidence="3">
    <location>
        <begin position="133"/>
        <end position="158"/>
    </location>
</feature>